<dbReference type="AlphaFoldDB" id="F4Q8H0"/>
<name>F4Q8H0_CACFS</name>
<dbReference type="RefSeq" id="XP_004352395.1">
    <property type="nucleotide sequence ID" value="XM_004352343.1"/>
</dbReference>
<gene>
    <name evidence="3" type="ORF">DFA_09742</name>
</gene>
<evidence type="ECO:0000256" key="1">
    <source>
        <dbReference type="SAM" id="MobiDB-lite"/>
    </source>
</evidence>
<keyword evidence="2" id="KW-0732">Signal</keyword>
<accession>F4Q8H0</accession>
<feature type="region of interest" description="Disordered" evidence="1">
    <location>
        <begin position="80"/>
        <end position="183"/>
    </location>
</feature>
<evidence type="ECO:0000313" key="3">
    <source>
        <dbReference type="EMBL" id="EGG16070.1"/>
    </source>
</evidence>
<dbReference type="EMBL" id="GL883025">
    <property type="protein sequence ID" value="EGG16070.1"/>
    <property type="molecule type" value="Genomic_DNA"/>
</dbReference>
<dbReference type="GeneID" id="14868087"/>
<organism evidence="3 4">
    <name type="scientific">Cavenderia fasciculata</name>
    <name type="common">Slime mold</name>
    <name type="synonym">Dictyostelium fasciculatum</name>
    <dbReference type="NCBI Taxonomy" id="261658"/>
    <lineage>
        <taxon>Eukaryota</taxon>
        <taxon>Amoebozoa</taxon>
        <taxon>Evosea</taxon>
        <taxon>Eumycetozoa</taxon>
        <taxon>Dictyostelia</taxon>
        <taxon>Acytosteliales</taxon>
        <taxon>Cavenderiaceae</taxon>
        <taxon>Cavenderia</taxon>
    </lineage>
</organism>
<evidence type="ECO:0000313" key="4">
    <source>
        <dbReference type="Proteomes" id="UP000007797"/>
    </source>
</evidence>
<proteinExistence type="predicted"/>
<feature type="signal peptide" evidence="2">
    <location>
        <begin position="1"/>
        <end position="18"/>
    </location>
</feature>
<feature type="chain" id="PRO_5003320036" evidence="2">
    <location>
        <begin position="19"/>
        <end position="270"/>
    </location>
</feature>
<dbReference type="Proteomes" id="UP000007797">
    <property type="component" value="Unassembled WGS sequence"/>
</dbReference>
<reference evidence="4" key="1">
    <citation type="journal article" date="2011" name="Genome Res.">
        <title>Phylogeny-wide analysis of social amoeba genomes highlights ancient origins for complex intercellular communication.</title>
        <authorList>
            <person name="Heidel A.J."/>
            <person name="Lawal H.M."/>
            <person name="Felder M."/>
            <person name="Schilde C."/>
            <person name="Helps N.R."/>
            <person name="Tunggal B."/>
            <person name="Rivero F."/>
            <person name="John U."/>
            <person name="Schleicher M."/>
            <person name="Eichinger L."/>
            <person name="Platzer M."/>
            <person name="Noegel A.A."/>
            <person name="Schaap P."/>
            <person name="Gloeckner G."/>
        </authorList>
    </citation>
    <scope>NUCLEOTIDE SEQUENCE [LARGE SCALE GENOMIC DNA]</scope>
    <source>
        <strain evidence="4">SH3</strain>
    </source>
</reference>
<evidence type="ECO:0000256" key="2">
    <source>
        <dbReference type="SAM" id="SignalP"/>
    </source>
</evidence>
<keyword evidence="4" id="KW-1185">Reference proteome</keyword>
<feature type="compositionally biased region" description="Low complexity" evidence="1">
    <location>
        <begin position="135"/>
        <end position="169"/>
    </location>
</feature>
<dbReference type="KEGG" id="dfa:DFA_09742"/>
<protein>
    <submittedName>
        <fullName evidence="3">Uncharacterized protein</fullName>
    </submittedName>
</protein>
<feature type="compositionally biased region" description="Polar residues" evidence="1">
    <location>
        <begin position="124"/>
        <end position="134"/>
    </location>
</feature>
<sequence length="270" mass="28853">MNKIQLFILILTVLLVTTDNRHRRPYVTALKINNNNNNNNNQLSVELLQQQPQQPQIQHIDQTIEEIEEVLAADQEQGDVLGDIDSDIPSWNPVAITGGSSSSSSSSNQHATPPPPPPEGLTSFEETITSPSYFSSGHPLTSSSGSGSSGVLSGAPKASTTATVTHHAAGGNGESGNEPKGTIVLTSTLDPTFISGISTTLGMHGQFEGDIPGIGDTEAHVNADIESDAAASSKSTDNKYLLVSFYLFTFRKLRRQQIYYFQLLSGLKSV</sequence>